<feature type="transmembrane region" description="Helical" evidence="1">
    <location>
        <begin position="449"/>
        <end position="471"/>
    </location>
</feature>
<keyword evidence="1" id="KW-0812">Transmembrane</keyword>
<dbReference type="Pfam" id="PF09847">
    <property type="entry name" value="12TM_1"/>
    <property type="match status" value="1"/>
</dbReference>
<gene>
    <name evidence="2" type="ORF">E4650_01275</name>
</gene>
<sequence length="518" mass="58570">MNDLFLILKYGFKNKARPKKKGLMSNNSVFGNIFGYLFPAILFMFIMLPFMLSVFNNTMIEIMPGVTFAELMASMYIALMSLLFFLQYSPAIINTLFNNDNIEFLLTTPVKKGTIFLSSAIDSFLVSGLPIGMMLSVIISYGIAADVNIFNLIISSIGYIFLMISLSLIAGLIFSYFIGKTAAKRFSQLMYFASIFAFVFMTNFIPTDQINQAQQGQLSGIFGNMTFLTGEFFPHTLLLKSMHGNIYFGLLSILISVLIIVLIYGVSTKLDFVTSRKKSKNKEQKIKLTGGMPVLKKDLRLLQRDSQSLFLILYPFLFPLIFIFINVQSMAAMNIMFIFIGSMYAAILSVGMMVNDMKIWPIPKTYPIKTEQIINNKISIPLIIFLTEYVIITIISAVLGYTNIIDYFMVIPVGLLLYYAALYGVKTYLKNPQRDTSNKNNVLTFKETIVFEGIIMGFGAAIFGLLTVYKINMQTPFLDWSTILINLVFIGIPILCMGLLIFLIKQQKEQIKKYSNEI</sequence>
<evidence type="ECO:0000313" key="3">
    <source>
        <dbReference type="Proteomes" id="UP000297288"/>
    </source>
</evidence>
<comment type="caution">
    <text evidence="2">The sequence shown here is derived from an EMBL/GenBank/DDBJ whole genome shotgun (WGS) entry which is preliminary data.</text>
</comment>
<feature type="transmembrane region" description="Helical" evidence="1">
    <location>
        <begin position="246"/>
        <end position="267"/>
    </location>
</feature>
<feature type="transmembrane region" description="Helical" evidence="1">
    <location>
        <begin position="29"/>
        <end position="51"/>
    </location>
</feature>
<protein>
    <recommendedName>
        <fullName evidence="4">ABC-2 type transport system permease protein</fullName>
    </recommendedName>
</protein>
<dbReference type="AlphaFoldDB" id="A0A4Z0W689"/>
<evidence type="ECO:0000256" key="1">
    <source>
        <dbReference type="SAM" id="Phobius"/>
    </source>
</evidence>
<keyword evidence="1" id="KW-1133">Transmembrane helix</keyword>
<dbReference type="RefSeq" id="WP_135402473.1">
    <property type="nucleotide sequence ID" value="NZ_SRME01000001.1"/>
</dbReference>
<feature type="transmembrane region" description="Helical" evidence="1">
    <location>
        <begin position="483"/>
        <end position="504"/>
    </location>
</feature>
<feature type="transmembrane region" description="Helical" evidence="1">
    <location>
        <begin position="71"/>
        <end position="93"/>
    </location>
</feature>
<feature type="transmembrane region" description="Helical" evidence="1">
    <location>
        <begin position="114"/>
        <end position="143"/>
    </location>
</feature>
<dbReference type="Proteomes" id="UP000297288">
    <property type="component" value="Unassembled WGS sequence"/>
</dbReference>
<accession>A0A4Z0W689</accession>
<feature type="transmembrane region" description="Helical" evidence="1">
    <location>
        <begin position="189"/>
        <end position="206"/>
    </location>
</feature>
<organism evidence="2 3">
    <name type="scientific">Geotoga petraea</name>
    <dbReference type="NCBI Taxonomy" id="28234"/>
    <lineage>
        <taxon>Bacteria</taxon>
        <taxon>Thermotogati</taxon>
        <taxon>Thermotogota</taxon>
        <taxon>Thermotogae</taxon>
        <taxon>Petrotogales</taxon>
        <taxon>Petrotogaceae</taxon>
        <taxon>Geotoga</taxon>
    </lineage>
</organism>
<feature type="transmembrane region" description="Helical" evidence="1">
    <location>
        <begin position="407"/>
        <end position="429"/>
    </location>
</feature>
<dbReference type="OrthoDB" id="43085at2"/>
<keyword evidence="1" id="KW-0472">Membrane</keyword>
<feature type="transmembrane region" description="Helical" evidence="1">
    <location>
        <begin position="335"/>
        <end position="357"/>
    </location>
</feature>
<dbReference type="InterPro" id="IPR018646">
    <property type="entry name" value="12TM_1"/>
</dbReference>
<feature type="transmembrane region" description="Helical" evidence="1">
    <location>
        <begin position="309"/>
        <end position="329"/>
    </location>
</feature>
<name>A0A4Z0W689_9BACT</name>
<reference evidence="2 3" key="1">
    <citation type="submission" date="2019-04" db="EMBL/GenBank/DDBJ databases">
        <title>Draft genome sequence data and analysis of a Fermenting Bacterium, Geotoga petraea strain HO-Geo1, isolated from heavy-oil petroleum reservoir in Russia.</title>
        <authorList>
            <person name="Grouzdev D.S."/>
            <person name="Semenova E.M."/>
            <person name="Sokolova D.S."/>
            <person name="Tourova T.P."/>
            <person name="Poltaraus A.B."/>
            <person name="Nazina T.N."/>
        </authorList>
    </citation>
    <scope>NUCLEOTIDE SEQUENCE [LARGE SCALE GENOMIC DNA]</scope>
    <source>
        <strain evidence="2 3">HO-Geo1</strain>
    </source>
</reference>
<feature type="transmembrane region" description="Helical" evidence="1">
    <location>
        <begin position="149"/>
        <end position="177"/>
    </location>
</feature>
<evidence type="ECO:0008006" key="4">
    <source>
        <dbReference type="Google" id="ProtNLM"/>
    </source>
</evidence>
<feature type="transmembrane region" description="Helical" evidence="1">
    <location>
        <begin position="378"/>
        <end position="401"/>
    </location>
</feature>
<evidence type="ECO:0000313" key="2">
    <source>
        <dbReference type="EMBL" id="TGG88855.1"/>
    </source>
</evidence>
<proteinExistence type="predicted"/>
<dbReference type="EMBL" id="SRME01000001">
    <property type="protein sequence ID" value="TGG88855.1"/>
    <property type="molecule type" value="Genomic_DNA"/>
</dbReference>